<dbReference type="GO" id="GO:0016791">
    <property type="term" value="F:phosphatase activity"/>
    <property type="evidence" value="ECO:0007669"/>
    <property type="project" value="TreeGrafter"/>
</dbReference>
<organism evidence="1 2">
    <name type="scientific">Tessaracoccus lapidicaptus</name>
    <dbReference type="NCBI Taxonomy" id="1427523"/>
    <lineage>
        <taxon>Bacteria</taxon>
        <taxon>Bacillati</taxon>
        <taxon>Actinomycetota</taxon>
        <taxon>Actinomycetes</taxon>
        <taxon>Propionibacteriales</taxon>
        <taxon>Propionibacteriaceae</taxon>
        <taxon>Tessaracoccus</taxon>
    </lineage>
</organism>
<dbReference type="SMART" id="SM00855">
    <property type="entry name" value="PGAM"/>
    <property type="match status" value="1"/>
</dbReference>
<dbReference type="InterPro" id="IPR022492">
    <property type="entry name" value="Phosphomutase_MSMEG4193_put"/>
</dbReference>
<dbReference type="SUPFAM" id="SSF53254">
    <property type="entry name" value="Phosphoglycerate mutase-like"/>
    <property type="match status" value="1"/>
</dbReference>
<gene>
    <name evidence="1" type="ORF">BCR15_10255</name>
</gene>
<keyword evidence="2" id="KW-1185">Reference proteome</keyword>
<dbReference type="EMBL" id="MBQD01000027">
    <property type="protein sequence ID" value="OCL30850.1"/>
    <property type="molecule type" value="Genomic_DNA"/>
</dbReference>
<accession>A0A1C0AGL6</accession>
<name>A0A1C0AGL6_9ACTN</name>
<dbReference type="Pfam" id="PF00300">
    <property type="entry name" value="His_Phos_1"/>
    <property type="match status" value="1"/>
</dbReference>
<dbReference type="RefSeq" id="WP_068752774.1">
    <property type="nucleotide sequence ID" value="NZ_LR214441.1"/>
</dbReference>
<dbReference type="Proteomes" id="UP000093501">
    <property type="component" value="Unassembled WGS sequence"/>
</dbReference>
<dbReference type="GO" id="GO:0005737">
    <property type="term" value="C:cytoplasm"/>
    <property type="evidence" value="ECO:0007669"/>
    <property type="project" value="TreeGrafter"/>
</dbReference>
<comment type="caution">
    <text evidence="1">The sequence shown here is derived from an EMBL/GenBank/DDBJ whole genome shotgun (WGS) entry which is preliminary data.</text>
</comment>
<reference evidence="2" key="1">
    <citation type="submission" date="2016-07" db="EMBL/GenBank/DDBJ databases">
        <authorList>
            <person name="Florea S."/>
            <person name="Webb J.S."/>
            <person name="Jaromczyk J."/>
            <person name="Schardl C.L."/>
        </authorList>
    </citation>
    <scope>NUCLEOTIDE SEQUENCE [LARGE SCALE GENOMIC DNA]</scope>
    <source>
        <strain evidence="2">IPBSL-7</strain>
    </source>
</reference>
<dbReference type="Gene3D" id="3.40.50.1240">
    <property type="entry name" value="Phosphoglycerate mutase-like"/>
    <property type="match status" value="1"/>
</dbReference>
<dbReference type="InterPro" id="IPR013078">
    <property type="entry name" value="His_Pase_superF_clade-1"/>
</dbReference>
<dbReference type="NCBIfam" id="TIGR03848">
    <property type="entry name" value="MSMEG_4193"/>
    <property type="match status" value="1"/>
</dbReference>
<dbReference type="PANTHER" id="PTHR48100">
    <property type="entry name" value="BROAD-SPECIFICITY PHOSPHATASE YOR283W-RELATED"/>
    <property type="match status" value="1"/>
</dbReference>
<dbReference type="CDD" id="cd07067">
    <property type="entry name" value="HP_PGM_like"/>
    <property type="match status" value="1"/>
</dbReference>
<dbReference type="AlphaFoldDB" id="A0A1C0AGL6"/>
<dbReference type="InterPro" id="IPR029033">
    <property type="entry name" value="His_PPase_superfam"/>
</dbReference>
<dbReference type="PANTHER" id="PTHR48100:SF2">
    <property type="entry name" value="CONSERVED PROTEIN"/>
    <property type="match status" value="1"/>
</dbReference>
<dbReference type="InterPro" id="IPR050275">
    <property type="entry name" value="PGM_Phosphatase"/>
</dbReference>
<sequence>MTKVVLIRHGRSTANADGVLAGRMAGVGLDDVGRAQAAALRDLLRGIRVAAAYTSPVQRCRETAALAGFPDAGLLDDLTECDYGDWTGSSLATLAGDGLWSTIQASPSSVRFPGGESMLEMFERCTSGVAGVATRHGADEVVVVFSHGDPIKAVLAHACGMPFDDFQRLHVAPAGVSVVEYGAERPLVLCINAGGDLAALLAARTAPSVGGGDVAPGSRARG</sequence>
<evidence type="ECO:0000313" key="1">
    <source>
        <dbReference type="EMBL" id="OCL30850.1"/>
    </source>
</evidence>
<protein>
    <submittedName>
        <fullName evidence="1">Uncharacterized protein</fullName>
    </submittedName>
</protein>
<proteinExistence type="predicted"/>
<evidence type="ECO:0000313" key="2">
    <source>
        <dbReference type="Proteomes" id="UP000093501"/>
    </source>
</evidence>